<evidence type="ECO:0000256" key="2">
    <source>
        <dbReference type="ARBA" id="ARBA00009865"/>
    </source>
</evidence>
<proteinExistence type="inferred from homology"/>
<gene>
    <name evidence="6" type="ORF">ACFPFU_10640</name>
</gene>
<evidence type="ECO:0000256" key="3">
    <source>
        <dbReference type="ARBA" id="ARBA00022801"/>
    </source>
</evidence>
<evidence type="ECO:0000256" key="1">
    <source>
        <dbReference type="ARBA" id="ARBA00004834"/>
    </source>
</evidence>
<dbReference type="SUPFAM" id="SSF75005">
    <property type="entry name" value="Arabinanase/levansucrase/invertase"/>
    <property type="match status" value="1"/>
</dbReference>
<comment type="caution">
    <text evidence="6">The sequence shown here is derived from an EMBL/GenBank/DDBJ whole genome shotgun (WGS) entry which is preliminary data.</text>
</comment>
<dbReference type="CDD" id="cd08999">
    <property type="entry name" value="GH43_ABN-like"/>
    <property type="match status" value="1"/>
</dbReference>
<dbReference type="EMBL" id="JBHSJJ010000005">
    <property type="protein sequence ID" value="MFC4872147.1"/>
    <property type="molecule type" value="Genomic_DNA"/>
</dbReference>
<dbReference type="GO" id="GO:0016787">
    <property type="term" value="F:hydrolase activity"/>
    <property type="evidence" value="ECO:0007669"/>
    <property type="project" value="UniProtKB-KW"/>
</dbReference>
<organism evidence="6 7">
    <name type="scientific">Negadavirga shengliensis</name>
    <dbReference type="NCBI Taxonomy" id="1389218"/>
    <lineage>
        <taxon>Bacteria</taxon>
        <taxon>Pseudomonadati</taxon>
        <taxon>Bacteroidota</taxon>
        <taxon>Cytophagia</taxon>
        <taxon>Cytophagales</taxon>
        <taxon>Cyclobacteriaceae</taxon>
        <taxon>Negadavirga</taxon>
    </lineage>
</organism>
<dbReference type="PANTHER" id="PTHR43301">
    <property type="entry name" value="ARABINAN ENDO-1,5-ALPHA-L-ARABINOSIDASE"/>
    <property type="match status" value="1"/>
</dbReference>
<dbReference type="Gene3D" id="2.115.10.20">
    <property type="entry name" value="Glycosyl hydrolase domain, family 43"/>
    <property type="match status" value="1"/>
</dbReference>
<dbReference type="Pfam" id="PF04616">
    <property type="entry name" value="Glyco_hydro_43"/>
    <property type="match status" value="1"/>
</dbReference>
<keyword evidence="7" id="KW-1185">Reference proteome</keyword>
<dbReference type="InterPro" id="IPR023296">
    <property type="entry name" value="Glyco_hydro_beta-prop_sf"/>
</dbReference>
<dbReference type="PANTHER" id="PTHR43301:SF3">
    <property type="entry name" value="ARABINAN ENDO-1,5-ALPHA-L-ARABINOSIDASE A-RELATED"/>
    <property type="match status" value="1"/>
</dbReference>
<dbReference type="Proteomes" id="UP001595818">
    <property type="component" value="Unassembled WGS sequence"/>
</dbReference>
<reference evidence="7" key="1">
    <citation type="journal article" date="2019" name="Int. J. Syst. Evol. Microbiol.">
        <title>The Global Catalogue of Microorganisms (GCM) 10K type strain sequencing project: providing services to taxonomists for standard genome sequencing and annotation.</title>
        <authorList>
            <consortium name="The Broad Institute Genomics Platform"/>
            <consortium name="The Broad Institute Genome Sequencing Center for Infectious Disease"/>
            <person name="Wu L."/>
            <person name="Ma J."/>
        </authorList>
    </citation>
    <scope>NUCLEOTIDE SEQUENCE [LARGE SCALE GENOMIC DNA]</scope>
    <source>
        <strain evidence="7">CGMCC 4.7466</strain>
    </source>
</reference>
<comment type="similarity">
    <text evidence="2 5">Belongs to the glycosyl hydrolase 43 family.</text>
</comment>
<sequence>MNSIKHDMTARKANLPLIGMMVLGLVACQQGSHKEKDKVSESTTFTNPVFDEDFADPTPVKAGDGYYYVYATNSQVDGETIHIQVAKSSDLVNWERTGDALPEKPNWADKDFWAPHVHYDPGEQRYYLYYSGESIDGQYGKCLGVATSNNPAGPFRDKGEPLLCGDGFINIDPMSFDDPVTGKKYLYWGSGFEAIKVQELSDDRLSFKEGSEPIDLINPIADESPDNYQRLVEGAWVVYRNGYYYLFYSGDNCCGEQAHYAVMVARAEHATGPFQTLAEATGSENSVIMERSGRWIAPGHNSLIRDDAGQDWIFYHAIDSQKGSGGRMMLMDKITYEDGWPVIANGMPSEKNIPGPVIE</sequence>
<dbReference type="InterPro" id="IPR050727">
    <property type="entry name" value="GH43_arabinanases"/>
</dbReference>
<keyword evidence="4 5" id="KW-0326">Glycosidase</keyword>
<evidence type="ECO:0000256" key="5">
    <source>
        <dbReference type="RuleBase" id="RU361187"/>
    </source>
</evidence>
<name>A0ABV9T100_9BACT</name>
<evidence type="ECO:0000313" key="6">
    <source>
        <dbReference type="EMBL" id="MFC4872147.1"/>
    </source>
</evidence>
<keyword evidence="3 5" id="KW-0378">Hydrolase</keyword>
<dbReference type="InterPro" id="IPR006710">
    <property type="entry name" value="Glyco_hydro_43"/>
</dbReference>
<dbReference type="PROSITE" id="PS51257">
    <property type="entry name" value="PROKAR_LIPOPROTEIN"/>
    <property type="match status" value="1"/>
</dbReference>
<comment type="pathway">
    <text evidence="1">Glycan metabolism; L-arabinan degradation.</text>
</comment>
<evidence type="ECO:0000313" key="7">
    <source>
        <dbReference type="Proteomes" id="UP001595818"/>
    </source>
</evidence>
<evidence type="ECO:0000256" key="4">
    <source>
        <dbReference type="ARBA" id="ARBA00023295"/>
    </source>
</evidence>
<protein>
    <submittedName>
        <fullName evidence="6">Glycoside hydrolase family 43 protein</fullName>
    </submittedName>
</protein>
<accession>A0ABV9T100</accession>